<gene>
    <name evidence="3" type="ORF">FRZ67_17805</name>
</gene>
<organism evidence="3 4">
    <name type="scientific">Panacibacter ginsenosidivorans</name>
    <dbReference type="NCBI Taxonomy" id="1813871"/>
    <lineage>
        <taxon>Bacteria</taxon>
        <taxon>Pseudomonadati</taxon>
        <taxon>Bacteroidota</taxon>
        <taxon>Chitinophagia</taxon>
        <taxon>Chitinophagales</taxon>
        <taxon>Chitinophagaceae</taxon>
        <taxon>Panacibacter</taxon>
    </lineage>
</organism>
<evidence type="ECO:0000256" key="2">
    <source>
        <dbReference type="ARBA" id="ARBA00022679"/>
    </source>
</evidence>
<dbReference type="Proteomes" id="UP000321533">
    <property type="component" value="Chromosome"/>
</dbReference>
<dbReference type="GO" id="GO:0016020">
    <property type="term" value="C:membrane"/>
    <property type="evidence" value="ECO:0007669"/>
    <property type="project" value="InterPro"/>
</dbReference>
<evidence type="ECO:0000256" key="1">
    <source>
        <dbReference type="ARBA" id="ARBA00022676"/>
    </source>
</evidence>
<accession>A0A5B8VEZ4</accession>
<dbReference type="Gene3D" id="3.40.50.11350">
    <property type="match status" value="1"/>
</dbReference>
<dbReference type="AlphaFoldDB" id="A0A5B8VEZ4"/>
<dbReference type="KEGG" id="pgin:FRZ67_17805"/>
<dbReference type="EMBL" id="CP042435">
    <property type="protein sequence ID" value="QEC69076.1"/>
    <property type="molecule type" value="Genomic_DNA"/>
</dbReference>
<dbReference type="InterPro" id="IPR002516">
    <property type="entry name" value="Glyco_trans_11"/>
</dbReference>
<sequence>MVVIDHKAGQLANRLFQFSYFIAHSLEHDYKLINPCFEEYRDLFETTSKSNFDTGNIQLAFSRNLFINKKLTQLINRLRRPASKNNSKLFFFEFHNIRQQYDQQHKVFDMSDASFVKKAKRKILFAKGWHYRDTAALIKHADTVRKIFTPCDIFMNQVKNVVAATKNYDVRIGVHLRKGDYENFFEGRWFYDDTVYAQKMQALQNTFAAQKKTCVFILFSNEIIDATSFAGLNILTGQRPAITDLYSMAACDYLVGPPSTFTMWASFYGSVPLLILKNKDTIPAVENFKIANGIEAFF</sequence>
<dbReference type="Pfam" id="PF01531">
    <property type="entry name" value="Glyco_transf_11"/>
    <property type="match status" value="1"/>
</dbReference>
<dbReference type="OrthoDB" id="639736at2"/>
<dbReference type="RefSeq" id="WP_147191766.1">
    <property type="nucleotide sequence ID" value="NZ_CP042435.1"/>
</dbReference>
<evidence type="ECO:0000313" key="4">
    <source>
        <dbReference type="Proteomes" id="UP000321533"/>
    </source>
</evidence>
<protein>
    <recommendedName>
        <fullName evidence="5">Alpha-1,2-fucosyltransferase</fullName>
    </recommendedName>
</protein>
<keyword evidence="4" id="KW-1185">Reference proteome</keyword>
<keyword evidence="2" id="KW-0808">Transferase</keyword>
<proteinExistence type="predicted"/>
<dbReference type="GO" id="GO:0005975">
    <property type="term" value="P:carbohydrate metabolic process"/>
    <property type="evidence" value="ECO:0007669"/>
    <property type="project" value="InterPro"/>
</dbReference>
<evidence type="ECO:0000313" key="3">
    <source>
        <dbReference type="EMBL" id="QEC69076.1"/>
    </source>
</evidence>
<reference evidence="3 4" key="1">
    <citation type="journal article" date="2016" name="Int. J. Syst. Evol. Microbiol.">
        <title>Panacibacter ginsenosidivorans gen. nov., sp. nov., with ginsenoside converting activity isolated from soil of a ginseng field.</title>
        <authorList>
            <person name="Siddiqi M.Z."/>
            <person name="Muhammad Shafi S."/>
            <person name="Choi K.D."/>
            <person name="Im W.T."/>
        </authorList>
    </citation>
    <scope>NUCLEOTIDE SEQUENCE [LARGE SCALE GENOMIC DNA]</scope>
    <source>
        <strain evidence="3 4">Gsoil1550</strain>
    </source>
</reference>
<name>A0A5B8VEZ4_9BACT</name>
<dbReference type="GO" id="GO:0008107">
    <property type="term" value="F:galactoside 2-alpha-L-fucosyltransferase activity"/>
    <property type="evidence" value="ECO:0007669"/>
    <property type="project" value="InterPro"/>
</dbReference>
<evidence type="ECO:0008006" key="5">
    <source>
        <dbReference type="Google" id="ProtNLM"/>
    </source>
</evidence>
<keyword evidence="1" id="KW-0328">Glycosyltransferase</keyword>